<name>A0A501XV76_9SPHN</name>
<feature type="region of interest" description="Disordered" evidence="1">
    <location>
        <begin position="1035"/>
        <end position="1055"/>
    </location>
</feature>
<proteinExistence type="predicted"/>
<dbReference type="Gene3D" id="3.30.70.1320">
    <property type="entry name" value="Multidrug efflux transporter AcrB pore domain like"/>
    <property type="match status" value="1"/>
</dbReference>
<dbReference type="Proteomes" id="UP000319897">
    <property type="component" value="Unassembled WGS sequence"/>
</dbReference>
<comment type="caution">
    <text evidence="3">The sequence shown here is derived from an EMBL/GenBank/DDBJ whole genome shotgun (WGS) entry which is preliminary data.</text>
</comment>
<feature type="transmembrane region" description="Helical" evidence="2">
    <location>
        <begin position="359"/>
        <end position="376"/>
    </location>
</feature>
<protein>
    <submittedName>
        <fullName evidence="3">Efflux RND transporter permease subunit</fullName>
    </submittedName>
</protein>
<dbReference type="Gene3D" id="3.30.2090.10">
    <property type="entry name" value="Multidrug efflux transporter AcrB TolC docking domain, DN and DC subdomains"/>
    <property type="match status" value="2"/>
</dbReference>
<dbReference type="InterPro" id="IPR001036">
    <property type="entry name" value="Acrflvin-R"/>
</dbReference>
<dbReference type="OrthoDB" id="9806532at2"/>
<dbReference type="PANTHER" id="PTHR32063:SF77">
    <property type="entry name" value="ACR FAMILY TRANSPORT PROTEIN"/>
    <property type="match status" value="1"/>
</dbReference>
<feature type="transmembrane region" description="Helical" evidence="2">
    <location>
        <begin position="859"/>
        <end position="882"/>
    </location>
</feature>
<feature type="transmembrane region" description="Helical" evidence="2">
    <location>
        <begin position="992"/>
        <end position="1015"/>
    </location>
</feature>
<evidence type="ECO:0000256" key="1">
    <source>
        <dbReference type="SAM" id="MobiDB-lite"/>
    </source>
</evidence>
<keyword evidence="2" id="KW-0812">Transmembrane</keyword>
<dbReference type="GO" id="GO:0005886">
    <property type="term" value="C:plasma membrane"/>
    <property type="evidence" value="ECO:0007669"/>
    <property type="project" value="TreeGrafter"/>
</dbReference>
<dbReference type="RefSeq" id="WP_140926517.1">
    <property type="nucleotide sequence ID" value="NZ_VFSU01000010.1"/>
</dbReference>
<keyword evidence="4" id="KW-1185">Reference proteome</keyword>
<feature type="transmembrane region" description="Helical" evidence="2">
    <location>
        <begin position="894"/>
        <end position="913"/>
    </location>
</feature>
<keyword evidence="2" id="KW-0472">Membrane</keyword>
<feature type="transmembrane region" description="Helical" evidence="2">
    <location>
        <begin position="430"/>
        <end position="450"/>
    </location>
</feature>
<evidence type="ECO:0000313" key="4">
    <source>
        <dbReference type="Proteomes" id="UP000319897"/>
    </source>
</evidence>
<keyword evidence="2" id="KW-1133">Transmembrane helix</keyword>
<organism evidence="3 4">
    <name type="scientific">Sandaracinobacter neustonicus</name>
    <dbReference type="NCBI Taxonomy" id="1715348"/>
    <lineage>
        <taxon>Bacteria</taxon>
        <taxon>Pseudomonadati</taxon>
        <taxon>Pseudomonadota</taxon>
        <taxon>Alphaproteobacteria</taxon>
        <taxon>Sphingomonadales</taxon>
        <taxon>Sphingosinicellaceae</taxon>
        <taxon>Sandaracinobacter</taxon>
    </lineage>
</organism>
<dbReference type="SUPFAM" id="SSF82693">
    <property type="entry name" value="Multidrug efflux transporter AcrB pore domain, PN1, PN2, PC1 and PC2 subdomains"/>
    <property type="match status" value="3"/>
</dbReference>
<feature type="transmembrane region" description="Helical" evidence="2">
    <location>
        <begin position="333"/>
        <end position="352"/>
    </location>
</feature>
<evidence type="ECO:0000256" key="2">
    <source>
        <dbReference type="SAM" id="Phobius"/>
    </source>
</evidence>
<dbReference type="Gene3D" id="1.20.1640.10">
    <property type="entry name" value="Multidrug efflux transporter AcrB transmembrane domain"/>
    <property type="match status" value="2"/>
</dbReference>
<dbReference type="SUPFAM" id="SSF82866">
    <property type="entry name" value="Multidrug efflux transporter AcrB transmembrane domain"/>
    <property type="match status" value="2"/>
</dbReference>
<dbReference type="PRINTS" id="PR00702">
    <property type="entry name" value="ACRIFLAVINRP"/>
</dbReference>
<dbReference type="AlphaFoldDB" id="A0A501XV76"/>
<dbReference type="Pfam" id="PF00873">
    <property type="entry name" value="ACR_tran"/>
    <property type="match status" value="1"/>
</dbReference>
<feature type="transmembrane region" description="Helical" evidence="2">
    <location>
        <begin position="462"/>
        <end position="489"/>
    </location>
</feature>
<feature type="transmembrane region" description="Helical" evidence="2">
    <location>
        <begin position="919"/>
        <end position="940"/>
    </location>
</feature>
<dbReference type="GO" id="GO:0042910">
    <property type="term" value="F:xenobiotic transmembrane transporter activity"/>
    <property type="evidence" value="ECO:0007669"/>
    <property type="project" value="TreeGrafter"/>
</dbReference>
<dbReference type="Gene3D" id="3.30.70.1430">
    <property type="entry name" value="Multidrug efflux transporter AcrB pore domain"/>
    <property type="match status" value="2"/>
</dbReference>
<feature type="compositionally biased region" description="Polar residues" evidence="1">
    <location>
        <begin position="1044"/>
        <end position="1055"/>
    </location>
</feature>
<dbReference type="InterPro" id="IPR027463">
    <property type="entry name" value="AcrB_DN_DC_subdom"/>
</dbReference>
<sequence length="1055" mass="114059">MRNMSSWAIRNPIPPLMLFVLLTAVGLLSFYQMKITQMPDISVPIVNISVSQPGGAPTEIETQVTQKIEGAVAGIGNVKNITSVVQEGNSWTSVEFQLGTPVDRAVNDARDAVTKVRSNLPDGIMEPQVSRMDIEGGALAYIAVSSTAMTLEQLSWFVDNNVSKALTSISGVAQVHRGGGVSREIRVNLDPARLQSYGITASQVNAQLRQLNLDAPGGRTEISGAEQAVRVLGGARTAEQLSETRIAIGNGRDVRLGDIAEVRDGASEQRNIARLNGRQVTSFGVMKAKGASDVEVYDKMYKQLDELKKQFPGIEFQELFTTVKYTKVEYKSAMTAMWEGALLAVIVVFLFLRDWRATVISALAIPLSAIPTFWFMDMMGFTLNTISLLALSLVAGILVDDAIVEIENIVRHMRMGKSPYQASIDAADEIGLAVVATTFSIIAVFLPVAFMPGIPGQYFKQFGLTVSIAVFMSLLVARLITPLIAAYFLKPHGHQEHKDGPVMQRYMRVLSWTIHREPQKRHGNALARFWGQIEAHARPLTVVGLGVLSFFLTIFLFAQMPQAFQPDGDFGSSQVQIELAPGVTLADTTHVVDQVNAVLRQQPEVAQAFESIGDDGDVRRANIFINLVDAKDRDVTTKEFERRVAPQLMGIADARINFASMGGGFGGRDMVIMLAGDDPVLLDQTARKLEKEMQGLKVLRDARINGDIERPEILIRPKFDVAAQLGVTANTLSQTIRIATLGDIEQNMAKFSLSDRQVPIRVSLVENARTDADMLANLPVPTASGGSVPLKVVADISFGAGPTKIRRYNQSRRIAIEADLNGVEFGDGLKAINQLPTMKNLPAGVQQVKQGQAEVMEEMVTGFMVAIVSGVLLVFAVLVLLYKRILPPFVNMGSLLLAPLGAVIALILTGHAISMPVYIGLLMLLGIVAKNSILLVDFAIEEMRHGVDRETAILDAGHKRAQPIVMTTVAMTAGMLPVATGLHGDASFRAPMAIAVIGGLVLSTVLTLLIVPAAFTLADDVERKVGPWLRRLFTNGGEAGSGGPTPSATGHQPAE</sequence>
<dbReference type="SUPFAM" id="SSF82714">
    <property type="entry name" value="Multidrug efflux transporter AcrB TolC docking domain, DN and DC subdomains"/>
    <property type="match status" value="2"/>
</dbReference>
<dbReference type="PANTHER" id="PTHR32063">
    <property type="match status" value="1"/>
</dbReference>
<feature type="transmembrane region" description="Helical" evidence="2">
    <location>
        <begin position="12"/>
        <end position="31"/>
    </location>
</feature>
<evidence type="ECO:0000313" key="3">
    <source>
        <dbReference type="EMBL" id="TPE64480.1"/>
    </source>
</evidence>
<reference evidence="3 4" key="1">
    <citation type="submission" date="2019-06" db="EMBL/GenBank/DDBJ databases">
        <authorList>
            <person name="Lee I."/>
            <person name="Jang G.I."/>
            <person name="Hwang C.Y."/>
        </authorList>
    </citation>
    <scope>NUCLEOTIDE SEQUENCE [LARGE SCALE GENOMIC DNA]</scope>
    <source>
        <strain evidence="3 4">PAMC 28131</strain>
    </source>
</reference>
<feature type="transmembrane region" description="Helical" evidence="2">
    <location>
        <begin position="540"/>
        <end position="558"/>
    </location>
</feature>
<feature type="transmembrane region" description="Helical" evidence="2">
    <location>
        <begin position="961"/>
        <end position="980"/>
    </location>
</feature>
<feature type="transmembrane region" description="Helical" evidence="2">
    <location>
        <begin position="388"/>
        <end position="410"/>
    </location>
</feature>
<dbReference type="Gene3D" id="3.30.70.1440">
    <property type="entry name" value="Multidrug efflux transporter AcrB pore domain"/>
    <property type="match status" value="1"/>
</dbReference>
<gene>
    <name evidence="3" type="ORF">FJQ54_01510</name>
</gene>
<accession>A0A501XV76</accession>
<dbReference type="EMBL" id="VFSU01000010">
    <property type="protein sequence ID" value="TPE64480.1"/>
    <property type="molecule type" value="Genomic_DNA"/>
</dbReference>